<name>A0A7S3AJ35_9EUKA</name>
<feature type="region of interest" description="Disordered" evidence="1">
    <location>
        <begin position="1"/>
        <end position="25"/>
    </location>
</feature>
<dbReference type="AlphaFoldDB" id="A0A7S3AJ35"/>
<protein>
    <submittedName>
        <fullName evidence="2">Uncharacterized protein</fullName>
    </submittedName>
</protein>
<accession>A0A7S3AJ35</accession>
<organism evidence="2">
    <name type="scientific">Haptolina ericina</name>
    <dbReference type="NCBI Taxonomy" id="156174"/>
    <lineage>
        <taxon>Eukaryota</taxon>
        <taxon>Haptista</taxon>
        <taxon>Haptophyta</taxon>
        <taxon>Prymnesiophyceae</taxon>
        <taxon>Prymnesiales</taxon>
        <taxon>Prymnesiaceae</taxon>
        <taxon>Haptolina</taxon>
    </lineage>
</organism>
<evidence type="ECO:0000313" key="2">
    <source>
        <dbReference type="EMBL" id="CAE0106387.1"/>
    </source>
</evidence>
<dbReference type="EMBL" id="HBHX01012646">
    <property type="protein sequence ID" value="CAE0106387.1"/>
    <property type="molecule type" value="Transcribed_RNA"/>
</dbReference>
<proteinExistence type="predicted"/>
<gene>
    <name evidence="2" type="ORF">HERI1096_LOCUS7046</name>
</gene>
<evidence type="ECO:0000256" key="1">
    <source>
        <dbReference type="SAM" id="MobiDB-lite"/>
    </source>
</evidence>
<reference evidence="2" key="1">
    <citation type="submission" date="2021-01" db="EMBL/GenBank/DDBJ databases">
        <authorList>
            <person name="Corre E."/>
            <person name="Pelletier E."/>
            <person name="Niang G."/>
            <person name="Scheremetjew M."/>
            <person name="Finn R."/>
            <person name="Kale V."/>
            <person name="Holt S."/>
            <person name="Cochrane G."/>
            <person name="Meng A."/>
            <person name="Brown T."/>
            <person name="Cohen L."/>
        </authorList>
    </citation>
    <scope>NUCLEOTIDE SEQUENCE</scope>
    <source>
        <strain evidence="2">CCMP281</strain>
    </source>
</reference>
<feature type="compositionally biased region" description="Basic and acidic residues" evidence="1">
    <location>
        <begin position="58"/>
        <end position="87"/>
    </location>
</feature>
<feature type="region of interest" description="Disordered" evidence="1">
    <location>
        <begin position="57"/>
        <end position="94"/>
    </location>
</feature>
<sequence length="121" mass="13807">MLDSGTLVLTLAKDNKRPENDGGPSTEWWTGLFYGEETWEKAAVSVNDYVSLQQLTPEQRRQTEMGELGKTEEQIEAERQQRRHLDTEAALPDSQKQMLRSLREKFPDIPIEYGDGSAYSS</sequence>